<sequence length="1084" mass="126095">MINTQTYQQEKKQESQIFNNENEQSDNFQMDQYFDIYCSNDKNLMVKNNDIDFIIDGESQLEFNDFYFLLRLEININKEIENKQIICEIEQINLKFIQSLSQKQNSYLRIQKNYVNQDIDLNGYENPQFYNLIQLNLVGIYDIQLKDVNFQEYDNINIINVGVLKFDNLQFNNNKQKEINFGLLNTIININIKQEEQKNWSYIKNCKFQNFNQRSFVVSDGELQFVQNLILNSISSFRAFQFSGMDLVFQGNQFRENQFSFTENCIFFANCNVIADIQDNVLIKNKIDEREGRDQNFFFEFFQCKLKGISIKNNKFEENYVQKQFSGFLKFQYFGFLGFYKCDIQNLVLEKNQLNQNKQADIVYREIQQDYLFVYSNIMFYLSYVDQLIFQNNDGNYNKNMEILNVLKSQLVGKLEIKNNNFCNNSGMINANVNIDGNALGNDYILEIIGNIFEFNYIYPDDGLIIGNNIVLEENYGRNINILVEENDFNNNQIYDGNLFIVCRHIDEAQINIIKNKFQNNTAQVGTNFSSLEFYRVNIEDNLFYNNTAAIQSGCIDSTDTKILILKGNNFTLNSAQNGGAISAVTIGQQILIEGNNFEKNWASIKAGAIYIKQMSIINSEKRQIKGNNFTGNFALETGGVIALKSLEVPASLQNFLEGNFFKENFAGNQGGVFYASHGEGNLQAFFGVQAVDNVFLGNWAQSGPIIKLANLKRSGYDYKNYSDFLENQNLLEGNVGEYYGDEYMINCTNGEFYDSKERECYPCGYGLFNYDIENNFYECSQCPLGTQCLGNYTGLLVSQGQWISEDYRAVYDCEKNKKVCLGGNYYENQCFKGYTGVICQVCEEGYVKSDQIFCQICDDDWIIIIKAAFYGLPDSFKSFFTYATTFIQAQTSTIICILPKIFRNNDQLSEIIWNYVFQLVNILVIYFFKKVVKLKMMRKISMETFINQYMIYLMPEFVNQSVNLISCYKVGEKSYVSFDFTIECYSKQYFSQNFVFGVLTLIFWVLMFPTYLFLVIRKAHKPQKKIKLQPQIVRASRAQRNGQQNLKKVQQNFANLWYMVDIGVWKDVIQVLNLGSLLENLDK</sequence>
<feature type="transmembrane region" description="Helical" evidence="1">
    <location>
        <begin position="995"/>
        <end position="1017"/>
    </location>
</feature>
<evidence type="ECO:0000313" key="2">
    <source>
        <dbReference type="EMBL" id="KRX09933.1"/>
    </source>
</evidence>
<dbReference type="OrthoDB" id="293546at2759"/>
<dbReference type="InterPro" id="IPR006626">
    <property type="entry name" value="PbH1"/>
</dbReference>
<accession>A0A0V0R5Z9</accession>
<proteinExistence type="predicted"/>
<name>A0A0V0R5Z9_PSEPJ</name>
<evidence type="ECO:0000256" key="1">
    <source>
        <dbReference type="SAM" id="Phobius"/>
    </source>
</evidence>
<reference evidence="2 3" key="1">
    <citation type="journal article" date="2015" name="Sci. Rep.">
        <title>Genome of the facultative scuticociliatosis pathogen Pseudocohnilembus persalinus provides insight into its virulence through horizontal gene transfer.</title>
        <authorList>
            <person name="Xiong J."/>
            <person name="Wang G."/>
            <person name="Cheng J."/>
            <person name="Tian M."/>
            <person name="Pan X."/>
            <person name="Warren A."/>
            <person name="Jiang C."/>
            <person name="Yuan D."/>
            <person name="Miao W."/>
        </authorList>
    </citation>
    <scope>NUCLEOTIDE SEQUENCE [LARGE SCALE GENOMIC DNA]</scope>
    <source>
        <strain evidence="2">36N120E</strain>
    </source>
</reference>
<keyword evidence="1" id="KW-0812">Transmembrane</keyword>
<dbReference type="PANTHER" id="PTHR11319">
    <property type="entry name" value="G PROTEIN-COUPLED RECEPTOR-RELATED"/>
    <property type="match status" value="1"/>
</dbReference>
<dbReference type="InParanoid" id="A0A0V0R5Z9"/>
<dbReference type="SMART" id="SM00710">
    <property type="entry name" value="PbH1"/>
    <property type="match status" value="4"/>
</dbReference>
<gene>
    <name evidence="2" type="ORF">PPERSA_05325</name>
</gene>
<dbReference type="SUPFAM" id="SSF57184">
    <property type="entry name" value="Growth factor receptor domain"/>
    <property type="match status" value="1"/>
</dbReference>
<dbReference type="AlphaFoldDB" id="A0A0V0R5Z9"/>
<dbReference type="InterPro" id="IPR009030">
    <property type="entry name" value="Growth_fac_rcpt_cys_sf"/>
</dbReference>
<comment type="caution">
    <text evidence="2">The sequence shown here is derived from an EMBL/GenBank/DDBJ whole genome shotgun (WGS) entry which is preliminary data.</text>
</comment>
<dbReference type="PANTHER" id="PTHR11319:SF35">
    <property type="entry name" value="OUTER MEMBRANE PROTEIN PMPC-RELATED"/>
    <property type="match status" value="1"/>
</dbReference>
<feature type="transmembrane region" description="Helical" evidence="1">
    <location>
        <begin position="912"/>
        <end position="929"/>
    </location>
</feature>
<keyword evidence="1" id="KW-0472">Membrane</keyword>
<protein>
    <submittedName>
        <fullName evidence="2">Insulin-like growth factor binding protein, N-terminal</fullName>
    </submittedName>
</protein>
<keyword evidence="1" id="KW-1133">Transmembrane helix</keyword>
<dbReference type="EMBL" id="LDAU01000042">
    <property type="protein sequence ID" value="KRX09933.1"/>
    <property type="molecule type" value="Genomic_DNA"/>
</dbReference>
<dbReference type="Proteomes" id="UP000054937">
    <property type="component" value="Unassembled WGS sequence"/>
</dbReference>
<evidence type="ECO:0000313" key="3">
    <source>
        <dbReference type="Proteomes" id="UP000054937"/>
    </source>
</evidence>
<organism evidence="2 3">
    <name type="scientific">Pseudocohnilembus persalinus</name>
    <name type="common">Ciliate</name>
    <dbReference type="NCBI Taxonomy" id="266149"/>
    <lineage>
        <taxon>Eukaryota</taxon>
        <taxon>Sar</taxon>
        <taxon>Alveolata</taxon>
        <taxon>Ciliophora</taxon>
        <taxon>Intramacronucleata</taxon>
        <taxon>Oligohymenophorea</taxon>
        <taxon>Scuticociliatia</taxon>
        <taxon>Philasterida</taxon>
        <taxon>Pseudocohnilembidae</taxon>
        <taxon>Pseudocohnilembus</taxon>
    </lineage>
</organism>
<keyword evidence="3" id="KW-1185">Reference proteome</keyword>